<feature type="compositionally biased region" description="Basic and acidic residues" evidence="1">
    <location>
        <begin position="14"/>
        <end position="23"/>
    </location>
</feature>
<evidence type="ECO:0000313" key="3">
    <source>
        <dbReference type="Proteomes" id="UP000813385"/>
    </source>
</evidence>
<organism evidence="2 3">
    <name type="scientific">Plectosphaerella cucumerina</name>
    <dbReference type="NCBI Taxonomy" id="40658"/>
    <lineage>
        <taxon>Eukaryota</taxon>
        <taxon>Fungi</taxon>
        <taxon>Dikarya</taxon>
        <taxon>Ascomycota</taxon>
        <taxon>Pezizomycotina</taxon>
        <taxon>Sordariomycetes</taxon>
        <taxon>Hypocreomycetidae</taxon>
        <taxon>Glomerellales</taxon>
        <taxon>Plectosphaerellaceae</taxon>
        <taxon>Plectosphaerella</taxon>
    </lineage>
</organism>
<evidence type="ECO:0000313" key="2">
    <source>
        <dbReference type="EMBL" id="KAH7367313.1"/>
    </source>
</evidence>
<evidence type="ECO:0000256" key="1">
    <source>
        <dbReference type="SAM" id="MobiDB-lite"/>
    </source>
</evidence>
<dbReference type="Proteomes" id="UP000813385">
    <property type="component" value="Unassembled WGS sequence"/>
</dbReference>
<keyword evidence="3" id="KW-1185">Reference proteome</keyword>
<feature type="compositionally biased region" description="Polar residues" evidence="1">
    <location>
        <begin position="40"/>
        <end position="52"/>
    </location>
</feature>
<comment type="caution">
    <text evidence="2">The sequence shown here is derived from an EMBL/GenBank/DDBJ whole genome shotgun (WGS) entry which is preliminary data.</text>
</comment>
<feature type="region of interest" description="Disordered" evidence="1">
    <location>
        <begin position="163"/>
        <end position="203"/>
    </location>
</feature>
<sequence>MLGAGLPSPLLQGRGKEAREGPRGSRKRRSGGVGGRGTSDLQSVVCSGQTVGRPSRLEKSTSVGRNKAANQKHRPGSGCDAAGGRAGGEDAVRGGLKGRLDLKGVAVGRSPRWQQLQKKKAVCSGRLAIDGGDDGGRGPEQDFGAGRLLAEFVNKWKNVETNNTREQGGVPRGGKEARGEGNHRQGYKGSMPAGTGDGCQSAPPGRLWLRSPPGCFPAGELKTHVCRI</sequence>
<reference evidence="2" key="1">
    <citation type="journal article" date="2021" name="Nat. Commun.">
        <title>Genetic determinants of endophytism in the Arabidopsis root mycobiome.</title>
        <authorList>
            <person name="Mesny F."/>
            <person name="Miyauchi S."/>
            <person name="Thiergart T."/>
            <person name="Pickel B."/>
            <person name="Atanasova L."/>
            <person name="Karlsson M."/>
            <person name="Huettel B."/>
            <person name="Barry K.W."/>
            <person name="Haridas S."/>
            <person name="Chen C."/>
            <person name="Bauer D."/>
            <person name="Andreopoulos W."/>
            <person name="Pangilinan J."/>
            <person name="LaButti K."/>
            <person name="Riley R."/>
            <person name="Lipzen A."/>
            <person name="Clum A."/>
            <person name="Drula E."/>
            <person name="Henrissat B."/>
            <person name="Kohler A."/>
            <person name="Grigoriev I.V."/>
            <person name="Martin F.M."/>
            <person name="Hacquard S."/>
        </authorList>
    </citation>
    <scope>NUCLEOTIDE SEQUENCE</scope>
    <source>
        <strain evidence="2">MPI-CAGE-AT-0016</strain>
    </source>
</reference>
<name>A0A8K0TJ23_9PEZI</name>
<gene>
    <name evidence="2" type="ORF">B0T11DRAFT_348563</name>
</gene>
<feature type="region of interest" description="Disordered" evidence="1">
    <location>
        <begin position="1"/>
        <end position="95"/>
    </location>
</feature>
<dbReference type="EMBL" id="JAGPXD010000002">
    <property type="protein sequence ID" value="KAH7367313.1"/>
    <property type="molecule type" value="Genomic_DNA"/>
</dbReference>
<feature type="compositionally biased region" description="Basic and acidic residues" evidence="1">
    <location>
        <begin position="173"/>
        <end position="183"/>
    </location>
</feature>
<proteinExistence type="predicted"/>
<accession>A0A8K0TJ23</accession>
<dbReference type="AlphaFoldDB" id="A0A8K0TJ23"/>
<protein>
    <submittedName>
        <fullName evidence="2">Uncharacterized protein</fullName>
    </submittedName>
</protein>